<evidence type="ECO:0000313" key="2">
    <source>
        <dbReference type="EMBL" id="ROR90985.1"/>
    </source>
</evidence>
<comment type="caution">
    <text evidence="2">The sequence shown here is derived from an EMBL/GenBank/DDBJ whole genome shotgun (WGS) entry which is preliminary data.</text>
</comment>
<evidence type="ECO:0000256" key="1">
    <source>
        <dbReference type="SAM" id="MobiDB-lite"/>
    </source>
</evidence>
<feature type="region of interest" description="Disordered" evidence="1">
    <location>
        <begin position="1"/>
        <end position="28"/>
    </location>
</feature>
<proteinExistence type="predicted"/>
<dbReference type="Proteomes" id="UP000281738">
    <property type="component" value="Unassembled WGS sequence"/>
</dbReference>
<feature type="compositionally biased region" description="Polar residues" evidence="1">
    <location>
        <begin position="1"/>
        <end position="12"/>
    </location>
</feature>
<keyword evidence="3" id="KW-1185">Reference proteome</keyword>
<gene>
    <name evidence="2" type="ORF">EDD33_1842</name>
</gene>
<protein>
    <submittedName>
        <fullName evidence="2">Uncharacterized protein</fullName>
    </submittedName>
</protein>
<reference evidence="2 3" key="1">
    <citation type="submission" date="2018-11" db="EMBL/GenBank/DDBJ databases">
        <title>Sequencing the genomes of 1000 actinobacteria strains.</title>
        <authorList>
            <person name="Klenk H.-P."/>
        </authorList>
    </citation>
    <scope>NUCLEOTIDE SEQUENCE [LARGE SCALE GENOMIC DNA]</scope>
    <source>
        <strain evidence="2 3">DSM 12652</strain>
    </source>
</reference>
<evidence type="ECO:0000313" key="3">
    <source>
        <dbReference type="Proteomes" id="UP000281738"/>
    </source>
</evidence>
<organism evidence="2 3">
    <name type="scientific">Nocardioides aurantiacus</name>
    <dbReference type="NCBI Taxonomy" id="86796"/>
    <lineage>
        <taxon>Bacteria</taxon>
        <taxon>Bacillati</taxon>
        <taxon>Actinomycetota</taxon>
        <taxon>Actinomycetes</taxon>
        <taxon>Propionibacteriales</taxon>
        <taxon>Nocardioidaceae</taxon>
        <taxon>Nocardioides</taxon>
    </lineage>
</organism>
<name>A0A3N2CTY9_9ACTN</name>
<dbReference type="EMBL" id="RKHO01000001">
    <property type="protein sequence ID" value="ROR90985.1"/>
    <property type="molecule type" value="Genomic_DNA"/>
</dbReference>
<sequence length="97" mass="11035">MVQGDSGLQSLEAQCAGVPGNPGYDRERRALETAMAEGRRQAVRADDLREKYALRLISRDEYKAQFLYPPMDVRASRERALTQQFGAWGRGGNFNWR</sequence>
<dbReference type="AlphaFoldDB" id="A0A3N2CTY9"/>
<accession>A0A3N2CTY9</accession>